<dbReference type="InterPro" id="IPR017871">
    <property type="entry name" value="ABC_transporter-like_CS"/>
</dbReference>
<dbReference type="PANTHER" id="PTHR43875:SF15">
    <property type="entry name" value="TREHALOSE IMPORT ATP-BINDING PROTEIN SUGC"/>
    <property type="match status" value="1"/>
</dbReference>
<keyword evidence="6" id="KW-0472">Membrane</keyword>
<dbReference type="PANTHER" id="PTHR43875">
    <property type="entry name" value="MALTODEXTRIN IMPORT ATP-BINDING PROTEIN MSMX"/>
    <property type="match status" value="1"/>
</dbReference>
<dbReference type="InterPro" id="IPR012340">
    <property type="entry name" value="NA-bd_OB-fold"/>
</dbReference>
<dbReference type="InterPro" id="IPR008995">
    <property type="entry name" value="Mo/tungstate-bd_C_term_dom"/>
</dbReference>
<gene>
    <name evidence="8" type="primary">ugpC</name>
    <name evidence="8" type="ORF">JF544_11185</name>
</gene>
<dbReference type="Pfam" id="PF00005">
    <property type="entry name" value="ABC_tran"/>
    <property type="match status" value="1"/>
</dbReference>
<sequence length="375" mass="41579">MKQVKLDGLYKTYDGTTPVLSNVNATIEAGEFFVLVGPSGCGKSTLLRMIAGLEETNGGAITIGNKRADQLMPSERDLSMVFQNYALYPHLTVFDNIVFGLHVKKVPKEERKRRGRETAEMLGLTDYLKRKPRQLSGGQRQRVALARAIVDESPVCLMDEPLSNLDAKLRAHMRAEIKQIQRRLGLTIIYVTHDQVEAMTMGDRIMVLNKGVTQQIGTPLEIYNQPANPFVATFIGSPPMNIAEGEIKDHKLFIEGLGPIPLPNGGAIDQTHVYAGIRPEAVRFVHDPVREKGPGLIEVKNVEVLGNETVLMFTAAGRDWYARWSGQWPVKPGDRIPVMIDYADVALFDKASEKSIKHGQSPDVAAEISREEVLL</sequence>
<evidence type="ECO:0000256" key="3">
    <source>
        <dbReference type="ARBA" id="ARBA00022741"/>
    </source>
</evidence>
<dbReference type="SUPFAM" id="SSF52540">
    <property type="entry name" value="P-loop containing nucleoside triphosphate hydrolases"/>
    <property type="match status" value="1"/>
</dbReference>
<keyword evidence="2" id="KW-1003">Cell membrane</keyword>
<dbReference type="PROSITE" id="PS50893">
    <property type="entry name" value="ABC_TRANSPORTER_2"/>
    <property type="match status" value="1"/>
</dbReference>
<dbReference type="PROSITE" id="PS00211">
    <property type="entry name" value="ABC_TRANSPORTER_1"/>
    <property type="match status" value="1"/>
</dbReference>
<evidence type="ECO:0000259" key="7">
    <source>
        <dbReference type="PROSITE" id="PS50893"/>
    </source>
</evidence>
<evidence type="ECO:0000313" key="8">
    <source>
        <dbReference type="EMBL" id="MBN8235816.1"/>
    </source>
</evidence>
<dbReference type="EMBL" id="JAEKJY010000003">
    <property type="protein sequence ID" value="MBN8235816.1"/>
    <property type="molecule type" value="Genomic_DNA"/>
</dbReference>
<dbReference type="SUPFAM" id="SSF50331">
    <property type="entry name" value="MOP-like"/>
    <property type="match status" value="1"/>
</dbReference>
<dbReference type="Proteomes" id="UP000663970">
    <property type="component" value="Unassembled WGS sequence"/>
</dbReference>
<evidence type="ECO:0000256" key="2">
    <source>
        <dbReference type="ARBA" id="ARBA00022475"/>
    </source>
</evidence>
<dbReference type="InterPro" id="IPR003439">
    <property type="entry name" value="ABC_transporter-like_ATP-bd"/>
</dbReference>
<evidence type="ECO:0000313" key="9">
    <source>
        <dbReference type="Proteomes" id="UP000663970"/>
    </source>
</evidence>
<dbReference type="SMART" id="SM00382">
    <property type="entry name" value="AAA"/>
    <property type="match status" value="1"/>
</dbReference>
<organism evidence="8 9">
    <name type="scientific">Halobacillus kuroshimensis</name>
    <dbReference type="NCBI Taxonomy" id="302481"/>
    <lineage>
        <taxon>Bacteria</taxon>
        <taxon>Bacillati</taxon>
        <taxon>Bacillota</taxon>
        <taxon>Bacilli</taxon>
        <taxon>Bacillales</taxon>
        <taxon>Bacillaceae</taxon>
        <taxon>Halobacillus</taxon>
    </lineage>
</organism>
<dbReference type="InterPro" id="IPR027417">
    <property type="entry name" value="P-loop_NTPase"/>
</dbReference>
<dbReference type="InterPro" id="IPR003593">
    <property type="entry name" value="AAA+_ATPase"/>
</dbReference>
<keyword evidence="3" id="KW-0547">Nucleotide-binding</keyword>
<comment type="caution">
    <text evidence="8">The sequence shown here is derived from an EMBL/GenBank/DDBJ whole genome shotgun (WGS) entry which is preliminary data.</text>
</comment>
<proteinExistence type="predicted"/>
<keyword evidence="4 8" id="KW-0067">ATP-binding</keyword>
<accession>A0ABS3DWV3</accession>
<evidence type="ECO:0000256" key="4">
    <source>
        <dbReference type="ARBA" id="ARBA00022840"/>
    </source>
</evidence>
<dbReference type="Gene3D" id="2.40.50.100">
    <property type="match status" value="1"/>
</dbReference>
<dbReference type="Pfam" id="PF17912">
    <property type="entry name" value="OB_MalK"/>
    <property type="match status" value="1"/>
</dbReference>
<feature type="domain" description="ABC transporter" evidence="7">
    <location>
        <begin position="4"/>
        <end position="235"/>
    </location>
</feature>
<dbReference type="InterPro" id="IPR040582">
    <property type="entry name" value="OB_MalK-like"/>
</dbReference>
<keyword evidence="5" id="KW-1278">Translocase</keyword>
<dbReference type="Gene3D" id="3.40.50.300">
    <property type="entry name" value="P-loop containing nucleotide triphosphate hydrolases"/>
    <property type="match status" value="1"/>
</dbReference>
<name>A0ABS3DWV3_9BACI</name>
<evidence type="ECO:0000256" key="6">
    <source>
        <dbReference type="ARBA" id="ARBA00023136"/>
    </source>
</evidence>
<keyword evidence="1" id="KW-0813">Transport</keyword>
<reference evidence="8 9" key="1">
    <citation type="submission" date="2020-12" db="EMBL/GenBank/DDBJ databases">
        <title>Oil enriched cultivation method for isolating marine PHA-producing bacteria.</title>
        <authorList>
            <person name="Zheng W."/>
            <person name="Yu S."/>
            <person name="Huang Y."/>
        </authorList>
    </citation>
    <scope>NUCLEOTIDE SEQUENCE [LARGE SCALE GENOMIC DNA]</scope>
    <source>
        <strain evidence="8 9">SY-2-6</strain>
    </source>
</reference>
<evidence type="ECO:0000256" key="5">
    <source>
        <dbReference type="ARBA" id="ARBA00022967"/>
    </source>
</evidence>
<protein>
    <submittedName>
        <fullName evidence="8">Sn-glycerol-3-phosphate ABC transporter ATP-binding protein UgpC</fullName>
    </submittedName>
</protein>
<keyword evidence="9" id="KW-1185">Reference proteome</keyword>
<dbReference type="InterPro" id="IPR047641">
    <property type="entry name" value="ABC_transpr_MalK/UgpC-like"/>
</dbReference>
<dbReference type="InterPro" id="IPR015855">
    <property type="entry name" value="ABC_transpr_MalK-like"/>
</dbReference>
<dbReference type="CDD" id="cd03301">
    <property type="entry name" value="ABC_MalK_N"/>
    <property type="match status" value="1"/>
</dbReference>
<dbReference type="Gene3D" id="2.40.50.140">
    <property type="entry name" value="Nucleic acid-binding proteins"/>
    <property type="match status" value="1"/>
</dbReference>
<dbReference type="NCBIfam" id="NF008653">
    <property type="entry name" value="PRK11650.1"/>
    <property type="match status" value="1"/>
</dbReference>
<dbReference type="RefSeq" id="WP_206933981.1">
    <property type="nucleotide sequence ID" value="NZ_JAEKJY010000003.1"/>
</dbReference>
<dbReference type="GO" id="GO:0005524">
    <property type="term" value="F:ATP binding"/>
    <property type="evidence" value="ECO:0007669"/>
    <property type="project" value="UniProtKB-KW"/>
</dbReference>
<evidence type="ECO:0000256" key="1">
    <source>
        <dbReference type="ARBA" id="ARBA00022448"/>
    </source>
</evidence>